<name>A0A072P4V6_9EURO</name>
<dbReference type="VEuPathDB" id="FungiDB:A1O9_09189"/>
<dbReference type="Gene3D" id="2.40.70.10">
    <property type="entry name" value="Acid Proteases"/>
    <property type="match status" value="1"/>
</dbReference>
<dbReference type="HOGENOM" id="CLU_029272_1_1_1"/>
<evidence type="ECO:0000313" key="3">
    <source>
        <dbReference type="EMBL" id="KEF54747.1"/>
    </source>
</evidence>
<keyword evidence="2" id="KW-0812">Transmembrane</keyword>
<evidence type="ECO:0000256" key="2">
    <source>
        <dbReference type="SAM" id="Phobius"/>
    </source>
</evidence>
<dbReference type="EMBL" id="AMGV01000009">
    <property type="protein sequence ID" value="KEF54747.1"/>
    <property type="molecule type" value="Genomic_DNA"/>
</dbReference>
<feature type="compositionally biased region" description="Polar residues" evidence="1">
    <location>
        <begin position="339"/>
        <end position="349"/>
    </location>
</feature>
<reference evidence="3 4" key="1">
    <citation type="submission" date="2013-03" db="EMBL/GenBank/DDBJ databases">
        <title>The Genome Sequence of Exophiala aquamarina CBS 119918.</title>
        <authorList>
            <consortium name="The Broad Institute Genomics Platform"/>
            <person name="Cuomo C."/>
            <person name="de Hoog S."/>
            <person name="Gorbushina A."/>
            <person name="Walker B."/>
            <person name="Young S.K."/>
            <person name="Zeng Q."/>
            <person name="Gargeya S."/>
            <person name="Fitzgerald M."/>
            <person name="Haas B."/>
            <person name="Abouelleil A."/>
            <person name="Allen A.W."/>
            <person name="Alvarado L."/>
            <person name="Arachchi H.M."/>
            <person name="Berlin A.M."/>
            <person name="Chapman S.B."/>
            <person name="Gainer-Dewar J."/>
            <person name="Goldberg J."/>
            <person name="Griggs A."/>
            <person name="Gujja S."/>
            <person name="Hansen M."/>
            <person name="Howarth C."/>
            <person name="Imamovic A."/>
            <person name="Ireland A."/>
            <person name="Larimer J."/>
            <person name="McCowan C."/>
            <person name="Murphy C."/>
            <person name="Pearson M."/>
            <person name="Poon T.W."/>
            <person name="Priest M."/>
            <person name="Roberts A."/>
            <person name="Saif S."/>
            <person name="Shea T."/>
            <person name="Sisk P."/>
            <person name="Sykes S."/>
            <person name="Wortman J."/>
            <person name="Nusbaum C."/>
            <person name="Birren B."/>
        </authorList>
    </citation>
    <scope>NUCLEOTIDE SEQUENCE [LARGE SCALE GENOMIC DNA]</scope>
    <source>
        <strain evidence="3 4">CBS 119918</strain>
    </source>
</reference>
<dbReference type="SUPFAM" id="SSF50630">
    <property type="entry name" value="Acid proteases"/>
    <property type="match status" value="1"/>
</dbReference>
<keyword evidence="2" id="KW-1133">Transmembrane helix</keyword>
<feature type="region of interest" description="Disordered" evidence="1">
    <location>
        <begin position="419"/>
        <end position="472"/>
    </location>
</feature>
<dbReference type="AlphaFoldDB" id="A0A072P4V6"/>
<accession>A0A072P4V6</accession>
<evidence type="ECO:0008006" key="5">
    <source>
        <dbReference type="Google" id="ProtNLM"/>
    </source>
</evidence>
<keyword evidence="4" id="KW-1185">Reference proteome</keyword>
<dbReference type="PANTHER" id="PTHR16861:SF4">
    <property type="entry name" value="SH3 DOMAIN PROTEIN (AFU_ORTHOLOGUE AFUA_1G13610)"/>
    <property type="match status" value="1"/>
</dbReference>
<dbReference type="RefSeq" id="XP_013257337.1">
    <property type="nucleotide sequence ID" value="XM_013401883.1"/>
</dbReference>
<dbReference type="InterPro" id="IPR021109">
    <property type="entry name" value="Peptidase_aspartic_dom_sf"/>
</dbReference>
<dbReference type="Proteomes" id="UP000027920">
    <property type="component" value="Unassembled WGS sequence"/>
</dbReference>
<protein>
    <recommendedName>
        <fullName evidence="5">Peptidase A1 domain-containing protein</fullName>
    </recommendedName>
</protein>
<feature type="region of interest" description="Disordered" evidence="1">
    <location>
        <begin position="339"/>
        <end position="358"/>
    </location>
</feature>
<evidence type="ECO:0000313" key="4">
    <source>
        <dbReference type="Proteomes" id="UP000027920"/>
    </source>
</evidence>
<evidence type="ECO:0000256" key="1">
    <source>
        <dbReference type="SAM" id="MobiDB-lite"/>
    </source>
</evidence>
<dbReference type="PANTHER" id="PTHR16861">
    <property type="entry name" value="GLYCOPROTEIN 38"/>
    <property type="match status" value="1"/>
</dbReference>
<organism evidence="3 4">
    <name type="scientific">Exophiala aquamarina CBS 119918</name>
    <dbReference type="NCBI Taxonomy" id="1182545"/>
    <lineage>
        <taxon>Eukaryota</taxon>
        <taxon>Fungi</taxon>
        <taxon>Dikarya</taxon>
        <taxon>Ascomycota</taxon>
        <taxon>Pezizomycotina</taxon>
        <taxon>Eurotiomycetes</taxon>
        <taxon>Chaetothyriomycetidae</taxon>
        <taxon>Chaetothyriales</taxon>
        <taxon>Herpotrichiellaceae</taxon>
        <taxon>Exophiala</taxon>
    </lineage>
</organism>
<feature type="transmembrane region" description="Helical" evidence="2">
    <location>
        <begin position="364"/>
        <end position="386"/>
    </location>
</feature>
<comment type="caution">
    <text evidence="3">The sequence shown here is derived from an EMBL/GenBank/DDBJ whole genome shotgun (WGS) entry which is preliminary data.</text>
</comment>
<dbReference type="OrthoDB" id="4074350at2759"/>
<proteinExistence type="predicted"/>
<feature type="compositionally biased region" description="Basic and acidic residues" evidence="1">
    <location>
        <begin position="459"/>
        <end position="472"/>
    </location>
</feature>
<dbReference type="GeneID" id="25284099"/>
<sequence>MEGYAFYSQNRFTIHRNGDLDQPGFLDGLAVLVSNNLTVNFPGGAAYTVDVGLFSLIGSQDEVRWTGTNGSNSFGNASLSTAYNKDYIPSISFGLHIGSVEPEIEGSLILGGYDSSRCITEPIVSDTTSFNLLDISLNVSRGASAFLKTTAKEVNGLLKVNGASSSGVKILPEPGLPYMYLPRDTCDAIAAHLPVSYNADFNIYLWDTDSPAYSDIVSSPHALAFSFENDGTTETINVPFALLNLTLDSPLTAGPTPYFPCSPWTATSDVPYTLGRAFLQAAFLSHNANTNKHFLAQAPGPDLLAKNVKRIGSTDTTLAGAVNAPDWDSTWERTLKALSSNSTSAPDPNSGSGQDSSSGISGGAIAGIVIGVVIVIAVAAGAYWFLARRRRQANPPAYDNTPSWAQKPPVNTMEMPTAAQVQGPYDPSPAKGYYGHNQAQPAHEAREMPATQPIPELESDSRSRAVELSTER</sequence>
<keyword evidence="2" id="KW-0472">Membrane</keyword>
<gene>
    <name evidence="3" type="ORF">A1O9_09189</name>
</gene>